<sequence>MSDYNLDHSGFTQEHIRHLQENPLEACQRENESLRIRLETFNRMLLEAKEESETRLNRIKQVRDERDVAFDEGEKYAMREIGGQLEVLRREKLEAERKTKELGEQVAKTREMAIQMKAELEKLKERKDREGETDKVSLEQQRNRIAEELQEAKEVIRGKELHIQHLKEEARGRSARVSETPPVASARTLALIEQIHLLMAQRDDMRQQLEILTENFMGTPPKEVTPKGDASLKGTPEQTAERSPGRFNASAGLGSANFKGSRRILHAPSPLRQQSSTTESVEDEDSEKDVEVKEGDSEQEEEELDTEKEEENLKESIEKDENDTSLGNYRKDKDIHYQRLVNRIKELERRNLRLENYHDMSHVTHAILSLTPVNFEAYRERKEAKRKEGMVLLDIMDKERKVLRKQNRKLEKQLQVLADLRSKEKGKNTGDAQDFILTQAQHDANENATKDYKRLYEDAEKVVMKMLETSADVDAEEVSELRKEWEFHKKRIEELEEEIDGPLGLREQLAFSTAENTDDFNAERELTRARAELEWCTKERDMAMEESHVEENLTSIMELMDQSSQKLDANIYPNEEKYEQCKEMAKKYRQCQRELNDEKEKTKTLERFLEEKYMEYEDLAGDVHDDSMSARLARAFIELYQTKRKLMDKTIQRNSLTTSAVRCLATVLQHNEILEQKIYTLQQHPDRDPELPITDADLENEETIARLQWKIDLLEKQLHKAQSDIKSAEKKSKKSKERLDEYIGLSFNKSNTHPRVESLRLNRQRSPLDPNATDSEVIAHLKVQLKDTDDLVELICQRYDVVEREAEDEKEGLKAEKMEATERAEKAETAKRRLEDCMDLVNGPLSQKEAWDNLKGMLKEAREELKTKMKEWKEKDGERDWAVESLEKMLKESEEREAGLAKLLHSTQEEMRSEGTKDAKIAELEEQLSRNEERIRDLLREKDEHKAEADGLESFLRASKTQTTQLEERLRKAEEKNRDLQLEKDTQQSEAERLEDLLKARETQTAEFLKTLRDEEEEQYRVEIERLHELLLLREDEDEQFREEIERLHELHKTSEGKVTELLDISMKTSTRLSDLEDEITRWKVVAGESIGEIENLQKQLEDAEAKVELQRITHDQNAETQTDTPTSTNMETQTEDIELPQPVVSPPAVELKSKMSKKKSPKKKPITKIPRDPRHHPQRSDSESSDEELKTSRPLKPQPKHNTSLRQEMGSSHPAPSPSPAPSITIRLTSKAHAKKKVHGKESVEYDSPYKVETVVESEDEELPDVEMAQESPIQEMQKVGEVVKSRGSRNTRNPDPVYTGQLLVRGLGRGEREKMGGNRATRGHKRKASESGIEIGKVKKGKRQNRSV</sequence>
<organism evidence="3 4">
    <name type="scientific">Botrytis hyacinthi</name>
    <dbReference type="NCBI Taxonomy" id="278943"/>
    <lineage>
        <taxon>Eukaryota</taxon>
        <taxon>Fungi</taxon>
        <taxon>Dikarya</taxon>
        <taxon>Ascomycota</taxon>
        <taxon>Pezizomycotina</taxon>
        <taxon>Leotiomycetes</taxon>
        <taxon>Helotiales</taxon>
        <taxon>Sclerotiniaceae</taxon>
        <taxon>Botrytis</taxon>
    </lineage>
</organism>
<feature type="compositionally biased region" description="Acidic residues" evidence="2">
    <location>
        <begin position="1257"/>
        <end position="1266"/>
    </location>
</feature>
<feature type="compositionally biased region" description="Polar residues" evidence="2">
    <location>
        <begin position="1119"/>
        <end position="1133"/>
    </location>
</feature>
<feature type="coiled-coil region" evidence="1">
    <location>
        <begin position="704"/>
        <end position="738"/>
    </location>
</feature>
<evidence type="ECO:0000313" key="3">
    <source>
        <dbReference type="EMBL" id="TGO37815.1"/>
    </source>
</evidence>
<feature type="compositionally biased region" description="Basic and acidic residues" evidence="2">
    <location>
        <begin position="1179"/>
        <end position="1192"/>
    </location>
</feature>
<feature type="compositionally biased region" description="Basic and acidic residues" evidence="2">
    <location>
        <begin position="1241"/>
        <end position="1251"/>
    </location>
</feature>
<evidence type="ECO:0000313" key="4">
    <source>
        <dbReference type="Proteomes" id="UP000297814"/>
    </source>
</evidence>
<keyword evidence="4" id="KW-1185">Reference proteome</keyword>
<feature type="region of interest" description="Disordered" evidence="2">
    <location>
        <begin position="214"/>
        <end position="329"/>
    </location>
</feature>
<dbReference type="EMBL" id="PQXK01000088">
    <property type="protein sequence ID" value="TGO37815.1"/>
    <property type="molecule type" value="Genomic_DNA"/>
</dbReference>
<feature type="coiled-coil region" evidence="1">
    <location>
        <begin position="24"/>
        <end position="51"/>
    </location>
</feature>
<name>A0A4Z1GMA4_9HELO</name>
<feature type="compositionally biased region" description="Basic and acidic residues" evidence="2">
    <location>
        <begin position="966"/>
        <end position="991"/>
    </location>
</feature>
<feature type="coiled-coil region" evidence="1">
    <location>
        <begin position="393"/>
        <end position="423"/>
    </location>
</feature>
<feature type="compositionally biased region" description="Basic residues" evidence="2">
    <location>
        <begin position="1231"/>
        <end position="1240"/>
    </location>
</feature>
<feature type="coiled-coil region" evidence="1">
    <location>
        <begin position="78"/>
        <end position="169"/>
    </location>
</feature>
<dbReference type="Proteomes" id="UP000297814">
    <property type="component" value="Unassembled WGS sequence"/>
</dbReference>
<keyword evidence="1" id="KW-0175">Coiled coil</keyword>
<feature type="region of interest" description="Disordered" evidence="2">
    <location>
        <begin position="1113"/>
        <end position="1350"/>
    </location>
</feature>
<proteinExistence type="predicted"/>
<feature type="compositionally biased region" description="Basic residues" evidence="2">
    <location>
        <begin position="1155"/>
        <end position="1167"/>
    </location>
</feature>
<evidence type="ECO:0000256" key="2">
    <source>
        <dbReference type="SAM" id="MobiDB-lite"/>
    </source>
</evidence>
<evidence type="ECO:0000256" key="1">
    <source>
        <dbReference type="SAM" id="Coils"/>
    </source>
</evidence>
<feature type="coiled-coil region" evidence="1">
    <location>
        <begin position="574"/>
        <end position="612"/>
    </location>
</feature>
<comment type="caution">
    <text evidence="3">The sequence shown here is derived from an EMBL/GenBank/DDBJ whole genome shotgun (WGS) entry which is preliminary data.</text>
</comment>
<gene>
    <name evidence="3" type="ORF">BHYA_0088g00110</name>
</gene>
<feature type="region of interest" description="Disordered" evidence="2">
    <location>
        <begin position="947"/>
        <end position="991"/>
    </location>
</feature>
<feature type="compositionally biased region" description="Polar residues" evidence="2">
    <location>
        <begin position="1201"/>
        <end position="1211"/>
    </location>
</feature>
<reference evidence="3 4" key="1">
    <citation type="submission" date="2017-12" db="EMBL/GenBank/DDBJ databases">
        <title>Comparative genomics of Botrytis spp.</title>
        <authorList>
            <person name="Valero-Jimenez C.A."/>
            <person name="Tapia P."/>
            <person name="Veloso J."/>
            <person name="Silva-Moreno E."/>
            <person name="Staats M."/>
            <person name="Valdes J.H."/>
            <person name="Van Kan J.A.L."/>
        </authorList>
    </citation>
    <scope>NUCLEOTIDE SEQUENCE [LARGE SCALE GENOMIC DNA]</scope>
    <source>
        <strain evidence="3 4">Bh0001</strain>
    </source>
</reference>
<accession>A0A4Z1GMA4</accession>
<feature type="compositionally biased region" description="Acidic residues" evidence="2">
    <location>
        <begin position="297"/>
        <end position="310"/>
    </location>
</feature>
<protein>
    <submittedName>
        <fullName evidence="3">Uncharacterized protein</fullName>
    </submittedName>
</protein>
<feature type="compositionally biased region" description="Basic residues" evidence="2">
    <location>
        <begin position="1340"/>
        <end position="1350"/>
    </location>
</feature>